<comment type="caution">
    <text evidence="1">The sequence shown here is derived from an EMBL/GenBank/DDBJ whole genome shotgun (WGS) entry which is preliminary data.</text>
</comment>
<reference evidence="1 3" key="1">
    <citation type="submission" date="2017-07" db="EMBL/GenBank/DDBJ databases">
        <title>Tamlnaduibacter salinus (Mi-7) genome sequencing.</title>
        <authorList>
            <person name="Verma A."/>
            <person name="Krishnamurthi S."/>
        </authorList>
    </citation>
    <scope>NUCLEOTIDE SEQUENCE [LARGE SCALE GENOMIC DNA]</scope>
    <source>
        <strain evidence="1 3">Mi-7</strain>
    </source>
</reference>
<gene>
    <name evidence="2" type="ORF">C8D92_10253</name>
    <name evidence="1" type="ORF">CF392_06655</name>
</gene>
<protein>
    <submittedName>
        <fullName evidence="1">Uncharacterized protein</fullName>
    </submittedName>
</protein>
<keyword evidence="3" id="KW-1185">Reference proteome</keyword>
<dbReference type="Proteomes" id="UP000218332">
    <property type="component" value="Unassembled WGS sequence"/>
</dbReference>
<dbReference type="EMBL" id="QEKQ01000002">
    <property type="protein sequence ID" value="PVY78019.1"/>
    <property type="molecule type" value="Genomic_DNA"/>
</dbReference>
<organism evidence="1 3">
    <name type="scientific">Tamilnaduibacter salinus</name>
    <dbReference type="NCBI Taxonomy" id="1484056"/>
    <lineage>
        <taxon>Bacteria</taxon>
        <taxon>Pseudomonadati</taxon>
        <taxon>Pseudomonadota</taxon>
        <taxon>Gammaproteobacteria</taxon>
        <taxon>Pseudomonadales</taxon>
        <taxon>Marinobacteraceae</taxon>
        <taxon>Tamilnaduibacter</taxon>
    </lineage>
</organism>
<evidence type="ECO:0000313" key="2">
    <source>
        <dbReference type="EMBL" id="PVY78019.1"/>
    </source>
</evidence>
<dbReference type="AlphaFoldDB" id="A0A2A2I4Q1"/>
<accession>A0A2A2I4Q1</accession>
<evidence type="ECO:0000313" key="1">
    <source>
        <dbReference type="EMBL" id="PAV26276.1"/>
    </source>
</evidence>
<dbReference type="Proteomes" id="UP000245887">
    <property type="component" value="Unassembled WGS sequence"/>
</dbReference>
<reference evidence="2 4" key="2">
    <citation type="submission" date="2018-04" db="EMBL/GenBank/DDBJ databases">
        <title>Genomic Encyclopedia of Type Strains, Phase IV (KMG-IV): sequencing the most valuable type-strain genomes for metagenomic binning, comparative biology and taxonomic classification.</title>
        <authorList>
            <person name="Goeker M."/>
        </authorList>
    </citation>
    <scope>NUCLEOTIDE SEQUENCE [LARGE SCALE GENOMIC DNA]</scope>
    <source>
        <strain evidence="2 4">DSM 28688</strain>
    </source>
</reference>
<sequence>MRLRNQAYRRGWLVEKLRGEALEALGEPGSTVPYYWYWRAWPEGWFEGESHPIRVVHVLVEGQPVAGVSGAERLPRIPTVCSAWLVDPRGIGFVWDEKGTVDDLERPFSMIEAVLKAD</sequence>
<dbReference type="EMBL" id="NMPM01000032">
    <property type="protein sequence ID" value="PAV26276.1"/>
    <property type="molecule type" value="Genomic_DNA"/>
</dbReference>
<evidence type="ECO:0000313" key="3">
    <source>
        <dbReference type="Proteomes" id="UP000218332"/>
    </source>
</evidence>
<name>A0A2A2I4Q1_9GAMM</name>
<proteinExistence type="predicted"/>
<evidence type="ECO:0000313" key="4">
    <source>
        <dbReference type="Proteomes" id="UP000245887"/>
    </source>
</evidence>